<dbReference type="EMBL" id="KQ980334">
    <property type="protein sequence ID" value="KYN16521.1"/>
    <property type="molecule type" value="Genomic_DNA"/>
</dbReference>
<sequence length="152" mass="17156">MSIKACSERLLRPHLISSLPYYRAGCTFGAAATDTATGCVIALITEVMEWQHVKQNYVPHNSCGLINLSRPMSAIRRSVQCNRPLRTRLSSNDDGTSICSSRKGVSGVLPRESHRFFFFVSESIRPVRIEENGMYRSLFFLFMATYGKIRTL</sequence>
<evidence type="ECO:0000313" key="1">
    <source>
        <dbReference type="EMBL" id="KYN16521.1"/>
    </source>
</evidence>
<protein>
    <submittedName>
        <fullName evidence="1">Uncharacterized protein</fullName>
    </submittedName>
</protein>
<accession>A0A195DUJ7</accession>
<proteinExistence type="predicted"/>
<reference evidence="1 2" key="1">
    <citation type="submission" date="2015-09" db="EMBL/GenBank/DDBJ databases">
        <title>Trachymyrmex cornetzi WGS genome.</title>
        <authorList>
            <person name="Nygaard S."/>
            <person name="Hu H."/>
            <person name="Boomsma J."/>
            <person name="Zhang G."/>
        </authorList>
    </citation>
    <scope>NUCLEOTIDE SEQUENCE [LARGE SCALE GENOMIC DNA]</scope>
    <source>
        <strain evidence="1">Tcor2-1</strain>
        <tissue evidence="1">Whole body</tissue>
    </source>
</reference>
<organism evidence="1 2">
    <name type="scientific">Trachymyrmex cornetzi</name>
    <dbReference type="NCBI Taxonomy" id="471704"/>
    <lineage>
        <taxon>Eukaryota</taxon>
        <taxon>Metazoa</taxon>
        <taxon>Ecdysozoa</taxon>
        <taxon>Arthropoda</taxon>
        <taxon>Hexapoda</taxon>
        <taxon>Insecta</taxon>
        <taxon>Pterygota</taxon>
        <taxon>Neoptera</taxon>
        <taxon>Endopterygota</taxon>
        <taxon>Hymenoptera</taxon>
        <taxon>Apocrita</taxon>
        <taxon>Aculeata</taxon>
        <taxon>Formicoidea</taxon>
        <taxon>Formicidae</taxon>
        <taxon>Myrmicinae</taxon>
        <taxon>Trachymyrmex</taxon>
    </lineage>
</organism>
<gene>
    <name evidence="1" type="ORF">ALC57_11245</name>
</gene>
<keyword evidence="2" id="KW-1185">Reference proteome</keyword>
<name>A0A195DUJ7_9HYME</name>
<dbReference type="AlphaFoldDB" id="A0A195DUJ7"/>
<evidence type="ECO:0000313" key="2">
    <source>
        <dbReference type="Proteomes" id="UP000078492"/>
    </source>
</evidence>
<dbReference type="Proteomes" id="UP000078492">
    <property type="component" value="Unassembled WGS sequence"/>
</dbReference>